<feature type="region of interest" description="Disordered" evidence="1">
    <location>
        <begin position="165"/>
        <end position="207"/>
    </location>
</feature>
<keyword evidence="3" id="KW-1185">Reference proteome</keyword>
<evidence type="ECO:0000313" key="3">
    <source>
        <dbReference type="Proteomes" id="UP000784294"/>
    </source>
</evidence>
<dbReference type="AlphaFoldDB" id="A0A3S5CDC8"/>
<accession>A0A3S5CDC8</accession>
<dbReference type="EMBL" id="CAAALY010012789">
    <property type="protein sequence ID" value="VEL11770.1"/>
    <property type="molecule type" value="Genomic_DNA"/>
</dbReference>
<sequence>MSPEAAGGLLWSSDRRVPATPLCDPDESLLSSPLRADGGPVPDPLPAVLRGHISLEGARVESPKSGFEPFSGAGLASNYFGLPSCSSPAPVSPNVLDAHPAVPQLRPIPPAQLQPTFPLHAPATLGALNLQRLAPITGLVESQDPGVSDLYAPLDLALTSTSCPQRLPQDSQNSWQNFSPSHFPRHPNKTNRTVATSSGQTGDHLSGENSCCQHNHLANGLKTGEHPRLTDCSIREKLPEEMGSLDVTSAIGNEQEPNTSHLMAASSGLADKLLPEALTSRMISLLMNADPSTEPKSQDILENWRQFHQAALANNIDPNVLLLRDSE</sequence>
<gene>
    <name evidence="2" type="ORF">PXEA_LOCUS5210</name>
</gene>
<evidence type="ECO:0000256" key="1">
    <source>
        <dbReference type="SAM" id="MobiDB-lite"/>
    </source>
</evidence>
<dbReference type="Proteomes" id="UP000784294">
    <property type="component" value="Unassembled WGS sequence"/>
</dbReference>
<feature type="region of interest" description="Disordered" evidence="1">
    <location>
        <begin position="1"/>
        <end position="45"/>
    </location>
</feature>
<protein>
    <submittedName>
        <fullName evidence="2">Uncharacterized protein</fullName>
    </submittedName>
</protein>
<reference evidence="2" key="1">
    <citation type="submission" date="2018-11" db="EMBL/GenBank/DDBJ databases">
        <authorList>
            <consortium name="Pathogen Informatics"/>
        </authorList>
    </citation>
    <scope>NUCLEOTIDE SEQUENCE</scope>
</reference>
<organism evidence="2 3">
    <name type="scientific">Protopolystoma xenopodis</name>
    <dbReference type="NCBI Taxonomy" id="117903"/>
    <lineage>
        <taxon>Eukaryota</taxon>
        <taxon>Metazoa</taxon>
        <taxon>Spiralia</taxon>
        <taxon>Lophotrochozoa</taxon>
        <taxon>Platyhelminthes</taxon>
        <taxon>Monogenea</taxon>
        <taxon>Polyopisthocotylea</taxon>
        <taxon>Polystomatidea</taxon>
        <taxon>Polystomatidae</taxon>
        <taxon>Protopolystoma</taxon>
    </lineage>
</organism>
<feature type="compositionally biased region" description="Polar residues" evidence="1">
    <location>
        <begin position="165"/>
        <end position="180"/>
    </location>
</feature>
<feature type="compositionally biased region" description="Polar residues" evidence="1">
    <location>
        <begin position="190"/>
        <end position="207"/>
    </location>
</feature>
<evidence type="ECO:0000313" key="2">
    <source>
        <dbReference type="EMBL" id="VEL11770.1"/>
    </source>
</evidence>
<proteinExistence type="predicted"/>
<name>A0A3S5CDC8_9PLAT</name>
<comment type="caution">
    <text evidence="2">The sequence shown here is derived from an EMBL/GenBank/DDBJ whole genome shotgun (WGS) entry which is preliminary data.</text>
</comment>